<dbReference type="Proteomes" id="UP001060215">
    <property type="component" value="Chromosome 9"/>
</dbReference>
<accession>A0ACC0GVY4</accession>
<protein>
    <submittedName>
        <fullName evidence="1">Filament-like plant protein 4</fullName>
    </submittedName>
</protein>
<gene>
    <name evidence="1" type="ORF">LOK49_LG08G00287</name>
</gene>
<proteinExistence type="predicted"/>
<keyword evidence="2" id="KW-1185">Reference proteome</keyword>
<evidence type="ECO:0000313" key="1">
    <source>
        <dbReference type="EMBL" id="KAI8004849.1"/>
    </source>
</evidence>
<name>A0ACC0GVY4_9ERIC</name>
<reference evidence="1 2" key="1">
    <citation type="journal article" date="2022" name="Plant J.">
        <title>Chromosome-level genome of Camellia lanceoleosa provides a valuable resource for understanding genome evolution and self-incompatibility.</title>
        <authorList>
            <person name="Gong W."/>
            <person name="Xiao S."/>
            <person name="Wang L."/>
            <person name="Liao Z."/>
            <person name="Chang Y."/>
            <person name="Mo W."/>
            <person name="Hu G."/>
            <person name="Li W."/>
            <person name="Zhao G."/>
            <person name="Zhu H."/>
            <person name="Hu X."/>
            <person name="Ji K."/>
            <person name="Xiang X."/>
            <person name="Song Q."/>
            <person name="Yuan D."/>
            <person name="Jin S."/>
            <person name="Zhang L."/>
        </authorList>
    </citation>
    <scope>NUCLEOTIDE SEQUENCE [LARGE SCALE GENOMIC DNA]</scope>
    <source>
        <strain evidence="1">SQ_2022a</strain>
    </source>
</reference>
<organism evidence="1 2">
    <name type="scientific">Camellia lanceoleosa</name>
    <dbReference type="NCBI Taxonomy" id="1840588"/>
    <lineage>
        <taxon>Eukaryota</taxon>
        <taxon>Viridiplantae</taxon>
        <taxon>Streptophyta</taxon>
        <taxon>Embryophyta</taxon>
        <taxon>Tracheophyta</taxon>
        <taxon>Spermatophyta</taxon>
        <taxon>Magnoliopsida</taxon>
        <taxon>eudicotyledons</taxon>
        <taxon>Gunneridae</taxon>
        <taxon>Pentapetalae</taxon>
        <taxon>asterids</taxon>
        <taxon>Ericales</taxon>
        <taxon>Theaceae</taxon>
        <taxon>Camellia</taxon>
    </lineage>
</organism>
<dbReference type="EMBL" id="CM045766">
    <property type="protein sequence ID" value="KAI8004849.1"/>
    <property type="molecule type" value="Genomic_DNA"/>
</dbReference>
<evidence type="ECO:0000313" key="2">
    <source>
        <dbReference type="Proteomes" id="UP001060215"/>
    </source>
</evidence>
<sequence length="231" mass="25964">MEDIMGHRVICAIYRVPDAHKHITRPPAGVIFPEKVLSLHVLCLSLTFLLSVKIREIELWINDFQIDDVSHPGSDQPSLIQGTSPDGDVLSPIIQKFSAAFDNVINSKISLLDFVLDLSCVLIKANELHFNVLGYKNNEAETNCSYCIDKVALPENKVVRDISGERYSNGCAHFSDSSSDPDIPHEGNFISTFESNATSWKCSLEEFEQLKLEKYYMVLDLESTKAQLQRT</sequence>
<comment type="caution">
    <text evidence="1">The sequence shown here is derived from an EMBL/GenBank/DDBJ whole genome shotgun (WGS) entry which is preliminary data.</text>
</comment>